<keyword evidence="3" id="KW-1185">Reference proteome</keyword>
<dbReference type="OMA" id="CINMSCI"/>
<feature type="compositionally biased region" description="Basic residues" evidence="1">
    <location>
        <begin position="793"/>
        <end position="804"/>
    </location>
</feature>
<proteinExistence type="predicted"/>
<name>A0A2R6PCZ5_ACTCC</name>
<organism evidence="2 3">
    <name type="scientific">Actinidia chinensis var. chinensis</name>
    <name type="common">Chinese soft-hair kiwi</name>
    <dbReference type="NCBI Taxonomy" id="1590841"/>
    <lineage>
        <taxon>Eukaryota</taxon>
        <taxon>Viridiplantae</taxon>
        <taxon>Streptophyta</taxon>
        <taxon>Embryophyta</taxon>
        <taxon>Tracheophyta</taxon>
        <taxon>Spermatophyta</taxon>
        <taxon>Magnoliopsida</taxon>
        <taxon>eudicotyledons</taxon>
        <taxon>Gunneridae</taxon>
        <taxon>Pentapetalae</taxon>
        <taxon>asterids</taxon>
        <taxon>Ericales</taxon>
        <taxon>Actinidiaceae</taxon>
        <taxon>Actinidia</taxon>
    </lineage>
</organism>
<feature type="region of interest" description="Disordered" evidence="1">
    <location>
        <begin position="649"/>
        <end position="669"/>
    </location>
</feature>
<evidence type="ECO:0000313" key="2">
    <source>
        <dbReference type="EMBL" id="PSR89199.1"/>
    </source>
</evidence>
<dbReference type="STRING" id="1590841.A0A2R6PCZ5"/>
<feature type="region of interest" description="Disordered" evidence="1">
    <location>
        <begin position="859"/>
        <end position="881"/>
    </location>
</feature>
<dbReference type="InParanoid" id="A0A2R6PCZ5"/>
<feature type="region of interest" description="Disordered" evidence="1">
    <location>
        <begin position="776"/>
        <end position="804"/>
    </location>
</feature>
<dbReference type="Gramene" id="PSR89199">
    <property type="protein sequence ID" value="PSR89199"/>
    <property type="gene ID" value="CEY00_Acc29397"/>
</dbReference>
<feature type="compositionally biased region" description="Polar residues" evidence="1">
    <location>
        <begin position="545"/>
        <end position="561"/>
    </location>
</feature>
<gene>
    <name evidence="2" type="ORF">CEY00_Acc29397</name>
</gene>
<dbReference type="EMBL" id="NKQK01000026">
    <property type="protein sequence ID" value="PSR89199.1"/>
    <property type="molecule type" value="Genomic_DNA"/>
</dbReference>
<accession>A0A2R6PCZ5</accession>
<dbReference type="OrthoDB" id="630817at2759"/>
<dbReference type="PANTHER" id="PTHR33167:SF18">
    <property type="entry name" value="GB|AAF67766.1"/>
    <property type="match status" value="1"/>
</dbReference>
<dbReference type="Proteomes" id="UP000241394">
    <property type="component" value="Chromosome LG26"/>
</dbReference>
<sequence>MQCTSFLPECYSSRDLNVGANGGTWTLYNNERILTSGHARNVFLLPTEDQVLVYKEVLRQTILKHESIFRDQVHELHRLYRRQRELMDDIKRRELSKQNFQLQTSHSNSFLRKISSESAQTTCQIPSLPWLNRAGSKLSITENLRSTSSFFACKTTQASPDTAQTEDNLKDCKLSHSKCEKPKRKMLDLELPPDEYIDLEEENQFEEENVSKVPEVASYTTKRMPVVSQTNNLELFGHGGLLDSICQGGTSSPNACSRRTSDLADLNEPIWLEDAVVSNSVTFTDSDTHHKIIPYLGSGLSGKPNSSFQEDMQQENVPRNHEIGQNMSNLNCRRQVSSLEKLPMPFEQLKLENPANFNLLDECDGKLQNQGTNSVKETSERIHDLCNDDNRGLGSYSVPTLYQLVPQPDFVKSEPSSVSSQRKPTRNIRLNPIAVQALPCFNVVVPSSKSTKSSATIPPRNGNRNVVSTKAVDLNMPPSPYCLADSEASQENVGTEDGVKKHEDSSHADLVLSQDFPTSVCDVMPKRFKTNDSVGNEKMLESRVSTDQVFTRGLSSDSNPDASEDKYNKNNQNAGVVDANLTSRCVLNSGKQCIRDDISLNIIVDGSMAGVGSQIDLNCCINEDECSPPVSISMVNIKTPAFADLEAPVSPENMECSPPRGESEENQETVPINVPKQEDSDYEDELVWMAAEAVVLISTPGFQKQLLVQNIVYETLEASPVESLSWFAGIVSAVADDLENSVGEQQELSSDGSEYFEAMTLELTETKVDEYWCKSNGPKEEETSGVSSSSQLRRGRALRGRQRKHFQTEVLPSLASLSRHEVTEDLQTIGGLMEAAGFPVETRLGRRNAFSRARRRSGNNSFFRGMEPTACSPGKQRKNDNDFAFRETSLQSWGKMNRRRRGPRTRVRNLSLLFS</sequence>
<dbReference type="InterPro" id="IPR008581">
    <property type="entry name" value="DUF863_pln"/>
</dbReference>
<reference evidence="3" key="2">
    <citation type="journal article" date="2018" name="BMC Genomics">
        <title>A manually annotated Actinidia chinensis var. chinensis (kiwifruit) genome highlights the challenges associated with draft genomes and gene prediction in plants.</title>
        <authorList>
            <person name="Pilkington S.M."/>
            <person name="Crowhurst R."/>
            <person name="Hilario E."/>
            <person name="Nardozza S."/>
            <person name="Fraser L."/>
            <person name="Peng Y."/>
            <person name="Gunaseelan K."/>
            <person name="Simpson R."/>
            <person name="Tahir J."/>
            <person name="Deroles S.C."/>
            <person name="Templeton K."/>
            <person name="Luo Z."/>
            <person name="Davy M."/>
            <person name="Cheng C."/>
            <person name="McNeilage M."/>
            <person name="Scaglione D."/>
            <person name="Liu Y."/>
            <person name="Zhang Q."/>
            <person name="Datson P."/>
            <person name="De Silva N."/>
            <person name="Gardiner S.E."/>
            <person name="Bassett H."/>
            <person name="Chagne D."/>
            <person name="McCallum J."/>
            <person name="Dzierzon H."/>
            <person name="Deng C."/>
            <person name="Wang Y.Y."/>
            <person name="Barron L."/>
            <person name="Manako K."/>
            <person name="Bowen J."/>
            <person name="Foster T.M."/>
            <person name="Erridge Z.A."/>
            <person name="Tiffin H."/>
            <person name="Waite C.N."/>
            <person name="Davies K.M."/>
            <person name="Grierson E.P."/>
            <person name="Laing W.A."/>
            <person name="Kirk R."/>
            <person name="Chen X."/>
            <person name="Wood M."/>
            <person name="Montefiori M."/>
            <person name="Brummell D.A."/>
            <person name="Schwinn K.E."/>
            <person name="Catanach A."/>
            <person name="Fullerton C."/>
            <person name="Li D."/>
            <person name="Meiyalaghan S."/>
            <person name="Nieuwenhuizen N."/>
            <person name="Read N."/>
            <person name="Prakash R."/>
            <person name="Hunter D."/>
            <person name="Zhang H."/>
            <person name="McKenzie M."/>
            <person name="Knabel M."/>
            <person name="Harris A."/>
            <person name="Allan A.C."/>
            <person name="Gleave A."/>
            <person name="Chen A."/>
            <person name="Janssen B.J."/>
            <person name="Plunkett B."/>
            <person name="Ampomah-Dwamena C."/>
            <person name="Voogd C."/>
            <person name="Leif D."/>
            <person name="Lafferty D."/>
            <person name="Souleyre E.J.F."/>
            <person name="Varkonyi-Gasic E."/>
            <person name="Gambi F."/>
            <person name="Hanley J."/>
            <person name="Yao J.L."/>
            <person name="Cheung J."/>
            <person name="David K.M."/>
            <person name="Warren B."/>
            <person name="Marsh K."/>
            <person name="Snowden K.C."/>
            <person name="Lin-Wang K."/>
            <person name="Brian L."/>
            <person name="Martinez-Sanchez M."/>
            <person name="Wang M."/>
            <person name="Ileperuma N."/>
            <person name="Macnee N."/>
            <person name="Campin R."/>
            <person name="McAtee P."/>
            <person name="Drummond R.S.M."/>
            <person name="Espley R.V."/>
            <person name="Ireland H.S."/>
            <person name="Wu R."/>
            <person name="Atkinson R.G."/>
            <person name="Karunairetnam S."/>
            <person name="Bulley S."/>
            <person name="Chunkath S."/>
            <person name="Hanley Z."/>
            <person name="Storey R."/>
            <person name="Thrimawithana A.H."/>
            <person name="Thomson S."/>
            <person name="David C."/>
            <person name="Testolin R."/>
            <person name="Huang H."/>
            <person name="Hellens R.P."/>
            <person name="Schaffer R.J."/>
        </authorList>
    </citation>
    <scope>NUCLEOTIDE SEQUENCE [LARGE SCALE GENOMIC DNA]</scope>
    <source>
        <strain evidence="3">cv. Red5</strain>
    </source>
</reference>
<dbReference type="AlphaFoldDB" id="A0A2R6PCZ5"/>
<evidence type="ECO:0000313" key="3">
    <source>
        <dbReference type="Proteomes" id="UP000241394"/>
    </source>
</evidence>
<dbReference type="Pfam" id="PF05904">
    <property type="entry name" value="DUF863"/>
    <property type="match status" value="2"/>
</dbReference>
<feature type="region of interest" description="Disordered" evidence="1">
    <location>
        <begin position="545"/>
        <end position="570"/>
    </location>
</feature>
<comment type="caution">
    <text evidence="2">The sequence shown here is derived from an EMBL/GenBank/DDBJ whole genome shotgun (WGS) entry which is preliminary data.</text>
</comment>
<reference evidence="2 3" key="1">
    <citation type="submission" date="2017-07" db="EMBL/GenBank/DDBJ databases">
        <title>An improved, manually edited Actinidia chinensis var. chinensis (kiwifruit) genome highlights the challenges associated with draft genomes and gene prediction in plants.</title>
        <authorList>
            <person name="Pilkington S."/>
            <person name="Crowhurst R."/>
            <person name="Hilario E."/>
            <person name="Nardozza S."/>
            <person name="Fraser L."/>
            <person name="Peng Y."/>
            <person name="Gunaseelan K."/>
            <person name="Simpson R."/>
            <person name="Tahir J."/>
            <person name="Deroles S."/>
            <person name="Templeton K."/>
            <person name="Luo Z."/>
            <person name="Davy M."/>
            <person name="Cheng C."/>
            <person name="Mcneilage M."/>
            <person name="Scaglione D."/>
            <person name="Liu Y."/>
            <person name="Zhang Q."/>
            <person name="Datson P."/>
            <person name="De Silva N."/>
            <person name="Gardiner S."/>
            <person name="Bassett H."/>
            <person name="Chagne D."/>
            <person name="Mccallum J."/>
            <person name="Dzierzon H."/>
            <person name="Deng C."/>
            <person name="Wang Y.-Y."/>
            <person name="Barron N."/>
            <person name="Manako K."/>
            <person name="Bowen J."/>
            <person name="Foster T."/>
            <person name="Erridge Z."/>
            <person name="Tiffin H."/>
            <person name="Waite C."/>
            <person name="Davies K."/>
            <person name="Grierson E."/>
            <person name="Laing W."/>
            <person name="Kirk R."/>
            <person name="Chen X."/>
            <person name="Wood M."/>
            <person name="Montefiori M."/>
            <person name="Brummell D."/>
            <person name="Schwinn K."/>
            <person name="Catanach A."/>
            <person name="Fullerton C."/>
            <person name="Li D."/>
            <person name="Meiyalaghan S."/>
            <person name="Nieuwenhuizen N."/>
            <person name="Read N."/>
            <person name="Prakash R."/>
            <person name="Hunter D."/>
            <person name="Zhang H."/>
            <person name="Mckenzie M."/>
            <person name="Knabel M."/>
            <person name="Harris A."/>
            <person name="Allan A."/>
            <person name="Chen A."/>
            <person name="Janssen B."/>
            <person name="Plunkett B."/>
            <person name="Dwamena C."/>
            <person name="Voogd C."/>
            <person name="Leif D."/>
            <person name="Lafferty D."/>
            <person name="Souleyre E."/>
            <person name="Varkonyi-Gasic E."/>
            <person name="Gambi F."/>
            <person name="Hanley J."/>
            <person name="Yao J.-L."/>
            <person name="Cheung J."/>
            <person name="David K."/>
            <person name="Warren B."/>
            <person name="Marsh K."/>
            <person name="Snowden K."/>
            <person name="Lin-Wang K."/>
            <person name="Brian L."/>
            <person name="Martinez-Sanchez M."/>
            <person name="Wang M."/>
            <person name="Ileperuma N."/>
            <person name="Macnee N."/>
            <person name="Campin R."/>
            <person name="Mcatee P."/>
            <person name="Drummond R."/>
            <person name="Espley R."/>
            <person name="Ireland H."/>
            <person name="Wu R."/>
            <person name="Atkinson R."/>
            <person name="Karunairetnam S."/>
            <person name="Bulley S."/>
            <person name="Chunkath S."/>
            <person name="Hanley Z."/>
            <person name="Storey R."/>
            <person name="Thrimawithana A."/>
            <person name="Thomson S."/>
            <person name="David C."/>
            <person name="Testolin R."/>
        </authorList>
    </citation>
    <scope>NUCLEOTIDE SEQUENCE [LARGE SCALE GENOMIC DNA]</scope>
    <source>
        <strain evidence="3">cv. Red5</strain>
        <tissue evidence="2">Young leaf</tissue>
    </source>
</reference>
<evidence type="ECO:0000256" key="1">
    <source>
        <dbReference type="SAM" id="MobiDB-lite"/>
    </source>
</evidence>
<dbReference type="PANTHER" id="PTHR33167">
    <property type="entry name" value="TRANSCRIPTION FACTOR, PUTATIVE (DUF863)-RELATED"/>
    <property type="match status" value="1"/>
</dbReference>
<protein>
    <submittedName>
        <fullName evidence="2">Uncharacterized protein</fullName>
    </submittedName>
</protein>